<evidence type="ECO:0000313" key="4">
    <source>
        <dbReference type="Proteomes" id="UP000036608"/>
    </source>
</evidence>
<dbReference type="Pfam" id="PF07885">
    <property type="entry name" value="Ion_trans_2"/>
    <property type="match status" value="1"/>
</dbReference>
<keyword evidence="1" id="KW-0472">Membrane</keyword>
<evidence type="ECO:0000313" key="3">
    <source>
        <dbReference type="EMBL" id="AKS09515.1"/>
    </source>
</evidence>
<organism evidence="3 4">
    <name type="scientific">Pseudomonas trivialis</name>
    <dbReference type="NCBI Taxonomy" id="200450"/>
    <lineage>
        <taxon>Bacteria</taxon>
        <taxon>Pseudomonadati</taxon>
        <taxon>Pseudomonadota</taxon>
        <taxon>Gammaproteobacteria</taxon>
        <taxon>Pseudomonadales</taxon>
        <taxon>Pseudomonadaceae</taxon>
        <taxon>Pseudomonas</taxon>
    </lineage>
</organism>
<feature type="transmembrane region" description="Helical" evidence="1">
    <location>
        <begin position="205"/>
        <end position="230"/>
    </location>
</feature>
<evidence type="ECO:0000259" key="2">
    <source>
        <dbReference type="Pfam" id="PF07885"/>
    </source>
</evidence>
<dbReference type="OrthoDB" id="9813518at2"/>
<dbReference type="PATRIC" id="fig|200450.3.peg.5445"/>
<gene>
    <name evidence="3" type="ORF">AA957_26510</name>
</gene>
<keyword evidence="1" id="KW-1133">Transmembrane helix</keyword>
<evidence type="ECO:0000256" key="1">
    <source>
        <dbReference type="SAM" id="Phobius"/>
    </source>
</evidence>
<dbReference type="Gene3D" id="1.10.287.70">
    <property type="match status" value="1"/>
</dbReference>
<protein>
    <submittedName>
        <fullName evidence="3">Potassium ABC transporter</fullName>
    </submittedName>
</protein>
<reference evidence="3 4" key="1">
    <citation type="journal article" date="2015" name="Genome Announc.">
        <title>Complete Genome Sequence of the Rhizobacterium Pseudomonas trivialis Strain IHBB745 with Multiple Plant Growth-Promoting Activities and Tolerance to Desiccation and Alkalinity.</title>
        <authorList>
            <person name="Gulati A."/>
            <person name="Swarnkar M.K."/>
            <person name="Vyas P."/>
            <person name="Rahi P."/>
            <person name="Thakur R."/>
            <person name="Thakur N."/>
            <person name="Singh A.K."/>
        </authorList>
    </citation>
    <scope>NUCLEOTIDE SEQUENCE [LARGE SCALE GENOMIC DNA]</scope>
    <source>
        <strain evidence="4">745</strain>
    </source>
</reference>
<dbReference type="SUPFAM" id="SSF81324">
    <property type="entry name" value="Voltage-gated potassium channels"/>
    <property type="match status" value="1"/>
</dbReference>
<feature type="transmembrane region" description="Helical" evidence="1">
    <location>
        <begin position="242"/>
        <end position="262"/>
    </location>
</feature>
<accession>A0A0H5AIL8</accession>
<feature type="transmembrane region" description="Helical" evidence="1">
    <location>
        <begin position="268"/>
        <end position="290"/>
    </location>
</feature>
<name>A0A0H5AIL8_9PSED</name>
<dbReference type="Gene3D" id="2.160.20.80">
    <property type="entry name" value="E3 ubiquitin-protein ligase SopA"/>
    <property type="match status" value="1"/>
</dbReference>
<dbReference type="AlphaFoldDB" id="A0A0H5AIL8"/>
<dbReference type="EMBL" id="CP011507">
    <property type="protein sequence ID" value="AKS09515.1"/>
    <property type="molecule type" value="Genomic_DNA"/>
</dbReference>
<proteinExistence type="predicted"/>
<sequence length="295" mass="34629">MFKKIHCRLSLLRDELIRFWNWRKKPGHPPALTFKERATEEVSINALKDGDVTLSLIKFPNIKLPSKERRINGRYFNKCVFSQEIIEGFTFDKCRFIECVFNGAEIVETEFHDCKFDECYFYKTKFKSTYIDPRLFSFSDKWHWDMANVNSGLFQSLYRNSKDMHQDEFAMHADRKFQFYRRYQHLRGTTPRPSRFVTSLFFDYFLGYGYGIKNTLIVTTLSIFTFAFIIEGQLDKSSGFLEAFYFTVVSFTTVGFGEITPLHNSLPLVFTIAFLLGSVAWCAVVTAIIVKRIVK</sequence>
<dbReference type="Proteomes" id="UP000036608">
    <property type="component" value="Chromosome"/>
</dbReference>
<feature type="domain" description="Potassium channel" evidence="2">
    <location>
        <begin position="218"/>
        <end position="294"/>
    </location>
</feature>
<keyword evidence="1" id="KW-0812">Transmembrane</keyword>
<dbReference type="InterPro" id="IPR013099">
    <property type="entry name" value="K_chnl_dom"/>
</dbReference>
<dbReference type="KEGG" id="ptv:AA957_26510"/>
<reference evidence="4" key="2">
    <citation type="submission" date="2015-05" db="EMBL/GenBank/DDBJ databases">
        <authorList>
            <person name="Swarnkar M.K."/>
            <person name="Vyas P."/>
            <person name="Rahi P."/>
            <person name="Thakur R."/>
            <person name="Thakur N."/>
            <person name="Singh A.K."/>
            <person name="Gulati A."/>
        </authorList>
    </citation>
    <scope>NUCLEOTIDE SEQUENCE [LARGE SCALE GENOMIC DNA]</scope>
    <source>
        <strain evidence="4">745</strain>
    </source>
</reference>
<dbReference type="SUPFAM" id="SSF141571">
    <property type="entry name" value="Pentapeptide repeat-like"/>
    <property type="match status" value="1"/>
</dbReference>